<dbReference type="InterPro" id="IPR036514">
    <property type="entry name" value="SGNH_hydro_sf"/>
</dbReference>
<accession>A0A2A9CP56</accession>
<gene>
    <name evidence="2" type="ORF">ATK74_0504</name>
</gene>
<comment type="caution">
    <text evidence="2">The sequence shown here is derived from an EMBL/GenBank/DDBJ whole genome shotgun (WGS) entry which is preliminary data.</text>
</comment>
<dbReference type="CDD" id="cd01832">
    <property type="entry name" value="SGNH_hydrolase_like_1"/>
    <property type="match status" value="1"/>
</dbReference>
<dbReference type="InterPro" id="IPR013830">
    <property type="entry name" value="SGNH_hydro"/>
</dbReference>
<proteinExistence type="predicted"/>
<sequence length="264" mass="29180">MTATPRWRSFVALGDSMTEGLQDLDPNGAPIGWADRLAQHLADRAGEPIRYANLAIRGRLLGQILAEQIEPALALKPDLVSLWGGGNDMLRPSADPDQMAAEVEQAVIRFREAGTDVLLGLGSDPRESPVIKLTRPRVAVYNLNLVGIARAHGAYLVDGWNLQAVRDWRMWHEDRLHLTPAGHELIAQAALVSLGLEPSRPDWDAPLPPVPPLNFRESVDWNLVWGRDHLAPWLGRRLQHTSSGAGRTAKYPDYIQVAPVEHAR</sequence>
<dbReference type="PANTHER" id="PTHR43784:SF2">
    <property type="entry name" value="GDSL-LIKE LIPASE_ACYLHYDROLASE, PUTATIVE (AFU_ORTHOLOGUE AFUA_2G00820)-RELATED"/>
    <property type="match status" value="1"/>
</dbReference>
<dbReference type="PANTHER" id="PTHR43784">
    <property type="entry name" value="GDSL-LIKE LIPASE/ACYLHYDROLASE, PUTATIVE (AFU_ORTHOLOGUE AFUA_2G00820)-RELATED"/>
    <property type="match status" value="1"/>
</dbReference>
<dbReference type="OrthoDB" id="3465773at2"/>
<dbReference type="Gene3D" id="3.40.50.1110">
    <property type="entry name" value="SGNH hydrolase"/>
    <property type="match status" value="1"/>
</dbReference>
<protein>
    <submittedName>
        <fullName evidence="2">Lysophospholipase L1-like esterase</fullName>
    </submittedName>
</protein>
<name>A0A2A9CP56_9ACTN</name>
<dbReference type="Pfam" id="PF13472">
    <property type="entry name" value="Lipase_GDSL_2"/>
    <property type="match status" value="1"/>
</dbReference>
<dbReference type="SUPFAM" id="SSF52266">
    <property type="entry name" value="SGNH hydrolase"/>
    <property type="match status" value="1"/>
</dbReference>
<dbReference type="EMBL" id="PDJC01000001">
    <property type="protein sequence ID" value="PFG15981.1"/>
    <property type="molecule type" value="Genomic_DNA"/>
</dbReference>
<evidence type="ECO:0000259" key="1">
    <source>
        <dbReference type="Pfam" id="PF13472"/>
    </source>
</evidence>
<dbReference type="AlphaFoldDB" id="A0A2A9CP56"/>
<reference evidence="2 3" key="1">
    <citation type="submission" date="2017-10" db="EMBL/GenBank/DDBJ databases">
        <title>Sequencing the genomes of 1000 actinobacteria strains.</title>
        <authorList>
            <person name="Klenk H.-P."/>
        </authorList>
    </citation>
    <scope>NUCLEOTIDE SEQUENCE [LARGE SCALE GENOMIC DNA]</scope>
    <source>
        <strain evidence="2 3">DSM 15597</strain>
    </source>
</reference>
<feature type="domain" description="SGNH hydrolase-type esterase" evidence="1">
    <location>
        <begin position="12"/>
        <end position="185"/>
    </location>
</feature>
<evidence type="ECO:0000313" key="2">
    <source>
        <dbReference type="EMBL" id="PFG15981.1"/>
    </source>
</evidence>
<dbReference type="Proteomes" id="UP000226079">
    <property type="component" value="Unassembled WGS sequence"/>
</dbReference>
<evidence type="ECO:0000313" key="3">
    <source>
        <dbReference type="Proteomes" id="UP000226079"/>
    </source>
</evidence>
<organism evidence="2 3">
    <name type="scientific">Propionicimonas paludicola</name>
    <dbReference type="NCBI Taxonomy" id="185243"/>
    <lineage>
        <taxon>Bacteria</taxon>
        <taxon>Bacillati</taxon>
        <taxon>Actinomycetota</taxon>
        <taxon>Actinomycetes</taxon>
        <taxon>Propionibacteriales</taxon>
        <taxon>Nocardioidaceae</taxon>
        <taxon>Propionicimonas</taxon>
    </lineage>
</organism>
<keyword evidence="3" id="KW-1185">Reference proteome</keyword>
<dbReference type="InterPro" id="IPR053140">
    <property type="entry name" value="GDSL_Rv0518-like"/>
</dbReference>
<dbReference type="RefSeq" id="WP_098459561.1">
    <property type="nucleotide sequence ID" value="NZ_PDJC01000001.1"/>
</dbReference>